<dbReference type="PANTHER" id="PTHR36113">
    <property type="entry name" value="LYASE, PUTATIVE-RELATED-RELATED"/>
    <property type="match status" value="1"/>
</dbReference>
<dbReference type="RefSeq" id="WP_052312424.1">
    <property type="nucleotide sequence ID" value="NZ_CAYAYE010000024.1"/>
</dbReference>
<dbReference type="AlphaFoldDB" id="A0A8J8TDS8"/>
<dbReference type="Pfam" id="PF00903">
    <property type="entry name" value="Glyoxalase"/>
    <property type="match status" value="1"/>
</dbReference>
<dbReference type="SUPFAM" id="SSF54593">
    <property type="entry name" value="Glyoxalase/Bleomycin resistance protein/Dihydroxybiphenyl dioxygenase"/>
    <property type="match status" value="1"/>
</dbReference>
<dbReference type="PROSITE" id="PS51819">
    <property type="entry name" value="VOC"/>
    <property type="match status" value="1"/>
</dbReference>
<reference evidence="2" key="1">
    <citation type="submission" date="2016-03" db="EMBL/GenBank/DDBJ databases">
        <authorList>
            <person name="Borrel G."/>
            <person name="Mccann A."/>
            <person name="O'Toole P.W."/>
        </authorList>
    </citation>
    <scope>NUCLEOTIDE SEQUENCE</scope>
    <source>
        <strain evidence="2">183</strain>
    </source>
</reference>
<proteinExistence type="predicted"/>
<comment type="caution">
    <text evidence="2">The sequence shown here is derived from an EMBL/GenBank/DDBJ whole genome shotgun (WGS) entry which is preliminary data.</text>
</comment>
<accession>A0A8J8TDS8</accession>
<dbReference type="EMBL" id="LVVT01000010">
    <property type="protein sequence ID" value="TQS83512.1"/>
    <property type="molecule type" value="Genomic_DNA"/>
</dbReference>
<organism evidence="2 3">
    <name type="scientific">Candidatus Methanomassiliicoccus intestinalis</name>
    <dbReference type="NCBI Taxonomy" id="1406512"/>
    <lineage>
        <taxon>Archaea</taxon>
        <taxon>Methanobacteriati</taxon>
        <taxon>Thermoplasmatota</taxon>
        <taxon>Thermoplasmata</taxon>
        <taxon>Methanomassiliicoccales</taxon>
        <taxon>Methanomassiliicoccaceae</taxon>
        <taxon>Methanomassiliicoccus</taxon>
    </lineage>
</organism>
<dbReference type="CDD" id="cd06587">
    <property type="entry name" value="VOC"/>
    <property type="match status" value="1"/>
</dbReference>
<evidence type="ECO:0000313" key="2">
    <source>
        <dbReference type="EMBL" id="TQS83512.1"/>
    </source>
</evidence>
<dbReference type="InterPro" id="IPR029068">
    <property type="entry name" value="Glyas_Bleomycin-R_OHBP_Dase"/>
</dbReference>
<name>A0A8J8TDS8_9ARCH</name>
<feature type="domain" description="VOC" evidence="1">
    <location>
        <begin position="3"/>
        <end position="121"/>
    </location>
</feature>
<evidence type="ECO:0000259" key="1">
    <source>
        <dbReference type="PROSITE" id="PS51819"/>
    </source>
</evidence>
<dbReference type="Gene3D" id="3.10.180.10">
    <property type="entry name" value="2,3-Dihydroxybiphenyl 1,2-Dioxygenase, domain 1"/>
    <property type="match status" value="1"/>
</dbReference>
<dbReference type="Proteomes" id="UP000752814">
    <property type="component" value="Unassembled WGS sequence"/>
</dbReference>
<dbReference type="InterPro" id="IPR004360">
    <property type="entry name" value="Glyas_Fos-R_dOase_dom"/>
</dbReference>
<dbReference type="InterPro" id="IPR037523">
    <property type="entry name" value="VOC_core"/>
</dbReference>
<sequence length="126" mass="14145">MMRVCWCTIHVNDMEKSKKFYGDILGMKLEKTFSPVPERTIAFFKGDDDGAEIELISDSEGISSAEERISIGFMVDDLESMMQKLKNSGVEILRGPLTLGKDTYCIFVKDPNGIEIQIVEDKGSQN</sequence>
<dbReference type="InterPro" id="IPR051332">
    <property type="entry name" value="Fosfomycin_Res_Enzymes"/>
</dbReference>
<evidence type="ECO:0000313" key="3">
    <source>
        <dbReference type="Proteomes" id="UP000752814"/>
    </source>
</evidence>
<gene>
    <name evidence="2" type="ORF">A3207_07930</name>
</gene>
<dbReference type="PANTHER" id="PTHR36113:SF1">
    <property type="entry name" value="GLYOXALASE_BLEOMYCIN RESISTANCE PROTEIN_DIOXYGENASE"/>
    <property type="match status" value="1"/>
</dbReference>
<protein>
    <recommendedName>
        <fullName evidence="1">VOC domain-containing protein</fullName>
    </recommendedName>
</protein>